<organism evidence="3 4">
    <name type="scientific">Phytophthora kernoviae</name>
    <dbReference type="NCBI Taxonomy" id="325452"/>
    <lineage>
        <taxon>Eukaryota</taxon>
        <taxon>Sar</taxon>
        <taxon>Stramenopiles</taxon>
        <taxon>Oomycota</taxon>
        <taxon>Peronosporomycetes</taxon>
        <taxon>Peronosporales</taxon>
        <taxon>Peronosporaceae</taxon>
        <taxon>Phytophthora</taxon>
    </lineage>
</organism>
<name>A0A3F2RWD2_9STRA</name>
<dbReference type="InterPro" id="IPR009003">
    <property type="entry name" value="Peptidase_S1_PA"/>
</dbReference>
<evidence type="ECO:0000313" key="4">
    <source>
        <dbReference type="Proteomes" id="UP000277300"/>
    </source>
</evidence>
<dbReference type="OrthoDB" id="122635at2759"/>
<keyword evidence="1" id="KW-0732">Signal</keyword>
<evidence type="ECO:0000313" key="3">
    <source>
        <dbReference type="EMBL" id="RLN65521.1"/>
    </source>
</evidence>
<sequence>MKMTQVSALVSTLATFVRGYSFSDSPKTSNLLTSNSDLNKSTSLTADEENRIIGGLVTTIVAFPYVVNLRLEYPDSKNYYSSTSDLVKKPSEQQILVVERSRHPKCNVSTQEYDVGLLKLKTPSSQEPASLCAANGSDNEVGMMATVLG</sequence>
<evidence type="ECO:0000313" key="2">
    <source>
        <dbReference type="EMBL" id="RLN61244.1"/>
    </source>
</evidence>
<dbReference type="Proteomes" id="UP000284657">
    <property type="component" value="Unassembled WGS sequence"/>
</dbReference>
<dbReference type="SUPFAM" id="SSF50494">
    <property type="entry name" value="Trypsin-like serine proteases"/>
    <property type="match status" value="1"/>
</dbReference>
<evidence type="ECO:0000256" key="1">
    <source>
        <dbReference type="SAM" id="SignalP"/>
    </source>
</evidence>
<dbReference type="EMBL" id="MBDO02000052">
    <property type="protein sequence ID" value="RLN65521.1"/>
    <property type="molecule type" value="Genomic_DNA"/>
</dbReference>
<evidence type="ECO:0000313" key="5">
    <source>
        <dbReference type="Proteomes" id="UP000284657"/>
    </source>
</evidence>
<feature type="signal peptide" evidence="1">
    <location>
        <begin position="1"/>
        <end position="19"/>
    </location>
</feature>
<dbReference type="AlphaFoldDB" id="A0A3F2RWD2"/>
<dbReference type="Proteomes" id="UP000277300">
    <property type="component" value="Unassembled WGS sequence"/>
</dbReference>
<reference evidence="4 5" key="1">
    <citation type="submission" date="2018-07" db="EMBL/GenBank/DDBJ databases">
        <title>Genome sequencing of oomycete isolates from Chile give support for New Zealand origin for Phytophthora kernoviae and make available the first Nothophytophthora sp. genome.</title>
        <authorList>
            <person name="Studholme D.J."/>
            <person name="Sanfuentes E."/>
            <person name="Panda P."/>
            <person name="Hill R."/>
            <person name="Sambles C."/>
            <person name="Grant M."/>
            <person name="Williams N.M."/>
            <person name="Mcdougal R.L."/>
        </authorList>
    </citation>
    <scope>NUCLEOTIDE SEQUENCE [LARGE SCALE GENOMIC DNA]</scope>
    <source>
        <strain evidence="3">Chile6</strain>
        <strain evidence="2">Chile7</strain>
    </source>
</reference>
<evidence type="ECO:0008006" key="6">
    <source>
        <dbReference type="Google" id="ProtNLM"/>
    </source>
</evidence>
<gene>
    <name evidence="2" type="ORF">BBJ29_001608</name>
    <name evidence="3" type="ORF">BBP00_00002797</name>
</gene>
<comment type="caution">
    <text evidence="3">The sequence shown here is derived from an EMBL/GenBank/DDBJ whole genome shotgun (WGS) entry which is preliminary data.</text>
</comment>
<accession>A0A3F2RWD2</accession>
<feature type="chain" id="PRO_5033377479" description="Peptidase S1 domain-containing protein" evidence="1">
    <location>
        <begin position="20"/>
        <end position="149"/>
    </location>
</feature>
<proteinExistence type="predicted"/>
<dbReference type="EMBL" id="MBAD02000914">
    <property type="protein sequence ID" value="RLN61244.1"/>
    <property type="molecule type" value="Genomic_DNA"/>
</dbReference>
<protein>
    <recommendedName>
        <fullName evidence="6">Peptidase S1 domain-containing protein</fullName>
    </recommendedName>
</protein>